<evidence type="ECO:0000256" key="2">
    <source>
        <dbReference type="ARBA" id="ARBA00021134"/>
    </source>
</evidence>
<feature type="transmembrane region" description="Helical" evidence="8">
    <location>
        <begin position="605"/>
        <end position="629"/>
    </location>
</feature>
<keyword evidence="5 7" id="KW-0949">S-adenosyl-L-methionine</keyword>
<accession>A0A8B8FSX2</accession>
<feature type="binding site" evidence="7">
    <location>
        <position position="174"/>
    </location>
    <ligand>
        <name>S-adenosyl-L-methionine</name>
        <dbReference type="ChEBI" id="CHEBI:59789"/>
    </ligand>
</feature>
<reference evidence="11" key="1">
    <citation type="submission" date="2025-08" db="UniProtKB">
        <authorList>
            <consortium name="RefSeq"/>
        </authorList>
    </citation>
    <scope>IDENTIFICATION</scope>
    <source>
        <tissue evidence="11">Whole body</tissue>
    </source>
</reference>
<comment type="catalytic activity">
    <reaction evidence="6">
        <text>a 5'-end (N(7)-methyl 5'-triphosphoguanosine)-(2'-O-methyl-ribonucleoside)-(ribonucleotide) in mRNA + S-adenosyl-L-methionine = a 5'-end (N(7)-methyl 5'-triphosphoguanosine)-(2'-O-methyl-ribonucleoside)-(2'-O-methyl-ribonucleotide) in mRNA + S-adenosyl-L-homocysteine + H(+)</text>
        <dbReference type="Rhea" id="RHEA:67024"/>
        <dbReference type="Rhea" id="RHEA-COMP:17169"/>
        <dbReference type="Rhea" id="RHEA-COMP:17170"/>
        <dbReference type="ChEBI" id="CHEBI:15378"/>
        <dbReference type="ChEBI" id="CHEBI:57856"/>
        <dbReference type="ChEBI" id="CHEBI:59789"/>
        <dbReference type="ChEBI" id="CHEBI:167612"/>
        <dbReference type="ChEBI" id="CHEBI:167614"/>
        <dbReference type="EC" id="2.1.1.296"/>
    </reaction>
</comment>
<dbReference type="Proteomes" id="UP000694846">
    <property type="component" value="Unplaced"/>
</dbReference>
<proteinExistence type="predicted"/>
<feature type="active site" description="Proton acceptor" evidence="7">
    <location>
        <position position="284"/>
    </location>
</feature>
<dbReference type="EC" id="2.1.1.296" evidence="1"/>
<dbReference type="PANTHER" id="PTHR16121:SF2">
    <property type="entry name" value="CAP-SPECIFIC MRNA (NUCLEOSIDE-2'-O-)-METHYLTRANSFERASE 2"/>
    <property type="match status" value="1"/>
</dbReference>
<dbReference type="InterPro" id="IPR050851">
    <property type="entry name" value="mRNA_Cap_2O-Ribose_MeTrfase"/>
</dbReference>
<dbReference type="RefSeq" id="XP_025413450.1">
    <property type="nucleotide sequence ID" value="XM_025557665.1"/>
</dbReference>
<evidence type="ECO:0000256" key="3">
    <source>
        <dbReference type="ARBA" id="ARBA00022603"/>
    </source>
</evidence>
<dbReference type="InterPro" id="IPR025807">
    <property type="entry name" value="Adrift-typ_MeTrfase"/>
</dbReference>
<sequence length="725" mass="83855">MAKYEDQFNNTTNGNSKYNTIKNTKQYNSKIDIIVNQLFLKQFTMPTSNKWVLPELKTMLSCSKWELPAFVTLKKSLNIVKDKLNDFNLAEWHKNTKQMNPADKVLYKVRGAGRPELLTTAWLKFYEILNDNDIIPQHSIDDGKLYSVHLCEAPGAFISALNHFIHSRDINVEWDWVGVSLNPYHEGNGEPDMINDDRFILHTISHWFFGQDQTGDIFQKYFYKDLCTHIKIRFGKKASLVTADGSMDCQDNPDDQENIVTRLQTVETMVALMILEKGGTFILKMFTMFECNTLCRMYLLCCAFDSVQIKKPVTSKQGNSEVYVVCRGFKGLEYVEPLLHTFFLTSNRALSDNCLFPLEELPKDFLLSVYKCSKYFSELQIQVIENNIKHFLQNISNDIKSLTELQYCVAKTYVDKFQIRPIDHSQKIIGLNKLQAIQFDLPKVSTTKAVMDYSFTEKLRKIECQDSAEAKLLQNQVNSFNQFPWKYDKEIIWFTKEDAKIDLSNLTVQMGRPVSIIRNSKFCSNELIGYSNRARSSFTMPKETPIKRKEYFRLKIPKQTVNGRLIVCDVTSIYTNDCINNSRKQLDSLTSILESLKKLEASDSFLLIGYPLLSQVNVGIFYVLVNIFLKTGVFKPNEMGHAFIFCSKKNDKFIDDLISILSYVKTHIKNLNITEIVEKQGKSLLSFFPIDKLMYESIYKDIVVVNCLLIINEVKKTVSYYLQQN</sequence>
<dbReference type="InterPro" id="IPR002877">
    <property type="entry name" value="RNA_MeTrfase_FtsJ_dom"/>
</dbReference>
<feature type="domain" description="Adrift-type SAM-dependent 2'-O-MTase" evidence="9">
    <location>
        <begin position="116"/>
        <end position="331"/>
    </location>
</feature>
<keyword evidence="8" id="KW-0812">Transmembrane</keyword>
<evidence type="ECO:0000256" key="5">
    <source>
        <dbReference type="ARBA" id="ARBA00022691"/>
    </source>
</evidence>
<evidence type="ECO:0000259" key="9">
    <source>
        <dbReference type="PROSITE" id="PS51614"/>
    </source>
</evidence>
<dbReference type="Pfam" id="PF01728">
    <property type="entry name" value="FtsJ"/>
    <property type="match status" value="1"/>
</dbReference>
<evidence type="ECO:0000313" key="10">
    <source>
        <dbReference type="Proteomes" id="UP000694846"/>
    </source>
</evidence>
<evidence type="ECO:0000256" key="4">
    <source>
        <dbReference type="ARBA" id="ARBA00022679"/>
    </source>
</evidence>
<evidence type="ECO:0000256" key="7">
    <source>
        <dbReference type="PROSITE-ProRule" id="PRU00946"/>
    </source>
</evidence>
<dbReference type="PROSITE" id="PS51614">
    <property type="entry name" value="SAM_MT_ADRIFT"/>
    <property type="match status" value="1"/>
</dbReference>
<dbReference type="GO" id="GO:0005737">
    <property type="term" value="C:cytoplasm"/>
    <property type="evidence" value="ECO:0007669"/>
    <property type="project" value="TreeGrafter"/>
</dbReference>
<dbReference type="InterPro" id="IPR029063">
    <property type="entry name" value="SAM-dependent_MTases_sf"/>
</dbReference>
<dbReference type="AlphaFoldDB" id="A0A8B8FSX2"/>
<keyword evidence="3 7" id="KW-0489">Methyltransferase</keyword>
<keyword evidence="8" id="KW-1133">Transmembrane helix</keyword>
<dbReference type="PANTHER" id="PTHR16121">
    <property type="entry name" value="CAP-SPECIFIC MRNA (NUCLEOSIDE-2'-O-)-METHYLTRANSFERASE 1-RELATED"/>
    <property type="match status" value="1"/>
</dbReference>
<evidence type="ECO:0000256" key="8">
    <source>
        <dbReference type="SAM" id="Phobius"/>
    </source>
</evidence>
<organism evidence="10 11">
    <name type="scientific">Sipha flava</name>
    <name type="common">yellow sugarcane aphid</name>
    <dbReference type="NCBI Taxonomy" id="143950"/>
    <lineage>
        <taxon>Eukaryota</taxon>
        <taxon>Metazoa</taxon>
        <taxon>Ecdysozoa</taxon>
        <taxon>Arthropoda</taxon>
        <taxon>Hexapoda</taxon>
        <taxon>Insecta</taxon>
        <taxon>Pterygota</taxon>
        <taxon>Neoptera</taxon>
        <taxon>Paraneoptera</taxon>
        <taxon>Hemiptera</taxon>
        <taxon>Sternorrhyncha</taxon>
        <taxon>Aphidomorpha</taxon>
        <taxon>Aphidoidea</taxon>
        <taxon>Aphididae</taxon>
        <taxon>Sipha</taxon>
    </lineage>
</organism>
<evidence type="ECO:0000256" key="6">
    <source>
        <dbReference type="ARBA" id="ARBA00049477"/>
    </source>
</evidence>
<feature type="binding site" evidence="7">
    <location>
        <position position="244"/>
    </location>
    <ligand>
        <name>S-adenosyl-L-methionine</name>
        <dbReference type="ChEBI" id="CHEBI:59789"/>
    </ligand>
</feature>
<dbReference type="GeneID" id="112685709"/>
<dbReference type="SUPFAM" id="SSF53335">
    <property type="entry name" value="S-adenosyl-L-methionine-dependent methyltransferases"/>
    <property type="match status" value="1"/>
</dbReference>
<keyword evidence="10" id="KW-1185">Reference proteome</keyword>
<keyword evidence="8" id="KW-0472">Membrane</keyword>
<feature type="binding site" evidence="7">
    <location>
        <position position="155"/>
    </location>
    <ligand>
        <name>S-adenosyl-L-methionine</name>
        <dbReference type="ChEBI" id="CHEBI:59789"/>
    </ligand>
</feature>
<evidence type="ECO:0000256" key="1">
    <source>
        <dbReference type="ARBA" id="ARBA00012770"/>
    </source>
</evidence>
<dbReference type="GO" id="GO:0004483">
    <property type="term" value="F:methyltransferase cap1 activity"/>
    <property type="evidence" value="ECO:0007669"/>
    <property type="project" value="UniProtKB-ARBA"/>
</dbReference>
<dbReference type="GO" id="GO:0005634">
    <property type="term" value="C:nucleus"/>
    <property type="evidence" value="ECO:0007669"/>
    <property type="project" value="TreeGrafter"/>
</dbReference>
<name>A0A8B8FSX2_9HEMI</name>
<dbReference type="GO" id="GO:0006370">
    <property type="term" value="P:7-methylguanosine mRNA capping"/>
    <property type="evidence" value="ECO:0007669"/>
    <property type="project" value="TreeGrafter"/>
</dbReference>
<dbReference type="OrthoDB" id="429597at2759"/>
<protein>
    <recommendedName>
        <fullName evidence="2">Cap-specific mRNA (nucleoside-2'-O-)-methyltransferase 2</fullName>
        <ecNumber evidence="1">2.1.1.296</ecNumber>
    </recommendedName>
</protein>
<gene>
    <name evidence="11" type="primary">LOC112685709</name>
</gene>
<dbReference type="GO" id="GO:0120550">
    <property type="term" value="F:methyltransferase cap2 activity"/>
    <property type="evidence" value="ECO:0007669"/>
    <property type="project" value="UniProtKB-EC"/>
</dbReference>
<keyword evidence="4 7" id="KW-0808">Transferase</keyword>
<dbReference type="Gene3D" id="3.40.50.12760">
    <property type="match status" value="1"/>
</dbReference>
<evidence type="ECO:0000313" key="11">
    <source>
        <dbReference type="RefSeq" id="XP_025413450.1"/>
    </source>
</evidence>
<dbReference type="GO" id="GO:0032259">
    <property type="term" value="P:methylation"/>
    <property type="evidence" value="ECO:0007669"/>
    <property type="project" value="UniProtKB-KW"/>
</dbReference>